<keyword evidence="2" id="KW-1185">Reference proteome</keyword>
<comment type="caution">
    <text evidence="1">The sequence shown here is derived from an EMBL/GenBank/DDBJ whole genome shotgun (WGS) entry which is preliminary data.</text>
</comment>
<dbReference type="EMBL" id="JAEINH010000012">
    <property type="protein sequence ID" value="MBI9115930.1"/>
    <property type="molecule type" value="Genomic_DNA"/>
</dbReference>
<sequence>MKAYLLVVYARLGLGFDEPRISCVRDEKELQGVVTHVNTVHPEFEVRWESVPWDHVDGDHTPGRSDLVHLVSVGAHRNLIGVRAFDVRDNADMFAADDPEYVVESCRLGEIDWEPLRG</sequence>
<accession>A0A934MAS8</accession>
<dbReference type="RefSeq" id="WP_198734498.1">
    <property type="nucleotide sequence ID" value="NZ_JAEINH010000012.1"/>
</dbReference>
<proteinExistence type="predicted"/>
<organism evidence="1 2">
    <name type="scientific">Sanguibacter suaedae</name>
    <dbReference type="NCBI Taxonomy" id="2795737"/>
    <lineage>
        <taxon>Bacteria</taxon>
        <taxon>Bacillati</taxon>
        <taxon>Actinomycetota</taxon>
        <taxon>Actinomycetes</taxon>
        <taxon>Micrococcales</taxon>
        <taxon>Sanguibacteraceae</taxon>
        <taxon>Sanguibacter</taxon>
    </lineage>
</organism>
<reference evidence="1" key="1">
    <citation type="submission" date="2020-12" db="EMBL/GenBank/DDBJ databases">
        <title>Sanguibacter suaedae sp. nov., isolated from Suaeda aralocaspica.</title>
        <authorList>
            <person name="Ma Q."/>
        </authorList>
    </citation>
    <scope>NUCLEOTIDE SEQUENCE</scope>
    <source>
        <strain evidence="1">YZGR15</strain>
    </source>
</reference>
<protein>
    <submittedName>
        <fullName evidence="1">Uncharacterized protein</fullName>
    </submittedName>
</protein>
<dbReference type="AlphaFoldDB" id="A0A934MAS8"/>
<evidence type="ECO:0000313" key="2">
    <source>
        <dbReference type="Proteomes" id="UP000602087"/>
    </source>
</evidence>
<evidence type="ECO:0000313" key="1">
    <source>
        <dbReference type="EMBL" id="MBI9115930.1"/>
    </source>
</evidence>
<dbReference type="Proteomes" id="UP000602087">
    <property type="component" value="Unassembled WGS sequence"/>
</dbReference>
<name>A0A934MAS8_9MICO</name>
<gene>
    <name evidence="1" type="ORF">JAV76_12990</name>
</gene>